<name>H2YND7_CIOSA</name>
<evidence type="ECO:0000256" key="5">
    <source>
        <dbReference type="ARBA" id="ARBA00023125"/>
    </source>
</evidence>
<proteinExistence type="inferred from homology"/>
<evidence type="ECO:0000256" key="7">
    <source>
        <dbReference type="SAM" id="MobiDB-lite"/>
    </source>
</evidence>
<keyword evidence="5 6" id="KW-0238">DNA-binding</keyword>
<dbReference type="InterPro" id="IPR000432">
    <property type="entry name" value="DNA_mismatch_repair_MutS_C"/>
</dbReference>
<organism evidence="9 10">
    <name type="scientific">Ciona savignyi</name>
    <name type="common">Pacific transparent sea squirt</name>
    <dbReference type="NCBI Taxonomy" id="51511"/>
    <lineage>
        <taxon>Eukaryota</taxon>
        <taxon>Metazoa</taxon>
        <taxon>Chordata</taxon>
        <taxon>Tunicata</taxon>
        <taxon>Ascidiacea</taxon>
        <taxon>Phlebobranchia</taxon>
        <taxon>Cionidae</taxon>
        <taxon>Ciona</taxon>
    </lineage>
</organism>
<dbReference type="PIRSF" id="PIRSF037677">
    <property type="entry name" value="DNA_mis_repair_Msh6"/>
    <property type="match status" value="1"/>
</dbReference>
<dbReference type="InterPro" id="IPR017261">
    <property type="entry name" value="DNA_mismatch_repair_MutS/MSH"/>
</dbReference>
<reference evidence="9" key="2">
    <citation type="submission" date="2025-08" db="UniProtKB">
        <authorList>
            <consortium name="Ensembl"/>
        </authorList>
    </citation>
    <scope>IDENTIFICATION</scope>
</reference>
<protein>
    <recommendedName>
        <fullName evidence="6">DNA mismatch repair protein</fullName>
    </recommendedName>
</protein>
<dbReference type="InParanoid" id="H2YND7"/>
<feature type="compositionally biased region" description="Acidic residues" evidence="7">
    <location>
        <begin position="171"/>
        <end position="185"/>
    </location>
</feature>
<dbReference type="FunCoup" id="H2YND7">
    <property type="interactions" value="439"/>
</dbReference>
<keyword evidence="4 6" id="KW-0067">ATP-binding</keyword>
<dbReference type="GO" id="GO:0140664">
    <property type="term" value="F:ATP-dependent DNA damage sensor activity"/>
    <property type="evidence" value="ECO:0007669"/>
    <property type="project" value="InterPro"/>
</dbReference>
<dbReference type="GO" id="GO:0030983">
    <property type="term" value="F:mismatched DNA binding"/>
    <property type="evidence" value="ECO:0007669"/>
    <property type="project" value="UniProtKB-UniRule"/>
</dbReference>
<dbReference type="SMART" id="SM00534">
    <property type="entry name" value="MUTSac"/>
    <property type="match status" value="1"/>
</dbReference>
<dbReference type="eggNOG" id="KOG0217">
    <property type="taxonomic scope" value="Eukaryota"/>
</dbReference>
<feature type="region of interest" description="Disordered" evidence="7">
    <location>
        <begin position="166"/>
        <end position="293"/>
    </location>
</feature>
<dbReference type="InterPro" id="IPR036678">
    <property type="entry name" value="MutS_con_dom_sf"/>
</dbReference>
<feature type="domain" description="PWWP" evidence="8">
    <location>
        <begin position="64"/>
        <end position="127"/>
    </location>
</feature>
<dbReference type="STRING" id="51511.ENSCSAVP00000006844"/>
<dbReference type="InterPro" id="IPR007695">
    <property type="entry name" value="DNA_mismatch_repair_MutS-lik_N"/>
</dbReference>
<evidence type="ECO:0000259" key="8">
    <source>
        <dbReference type="PROSITE" id="PS50812"/>
    </source>
</evidence>
<dbReference type="Pfam" id="PF01624">
    <property type="entry name" value="MutS_I"/>
    <property type="match status" value="1"/>
</dbReference>
<comment type="similarity">
    <text evidence="1 6">Belongs to the DNA mismatch repair MutS family.</text>
</comment>
<dbReference type="SUPFAM" id="SSF63748">
    <property type="entry name" value="Tudor/PWWP/MBT"/>
    <property type="match status" value="1"/>
</dbReference>
<comment type="function">
    <text evidence="6">Component of the post-replicative DNA mismatch repair system (MMR).</text>
</comment>
<keyword evidence="10" id="KW-1185">Reference proteome</keyword>
<dbReference type="Gene3D" id="3.40.50.300">
    <property type="entry name" value="P-loop containing nucleotide triphosphate hydrolases"/>
    <property type="match status" value="1"/>
</dbReference>
<feature type="region of interest" description="Disordered" evidence="7">
    <location>
        <begin position="864"/>
        <end position="883"/>
    </location>
</feature>
<dbReference type="PANTHER" id="PTHR11361">
    <property type="entry name" value="DNA MISMATCH REPAIR PROTEIN MUTS FAMILY MEMBER"/>
    <property type="match status" value="1"/>
</dbReference>
<dbReference type="SUPFAM" id="SSF55271">
    <property type="entry name" value="DNA repair protein MutS, domain I"/>
    <property type="match status" value="1"/>
</dbReference>
<dbReference type="Ensembl" id="ENSCSAVT00000006931.1">
    <property type="protein sequence ID" value="ENSCSAVP00000006844.1"/>
    <property type="gene ID" value="ENSCSAVG00000004080.1"/>
</dbReference>
<evidence type="ECO:0000313" key="10">
    <source>
        <dbReference type="Proteomes" id="UP000007875"/>
    </source>
</evidence>
<dbReference type="Proteomes" id="UP000007875">
    <property type="component" value="Unassembled WGS sequence"/>
</dbReference>
<dbReference type="Pfam" id="PF00488">
    <property type="entry name" value="MutS_V"/>
    <property type="match status" value="1"/>
</dbReference>
<dbReference type="PROSITE" id="PS50812">
    <property type="entry name" value="PWWP"/>
    <property type="match status" value="1"/>
</dbReference>
<feature type="compositionally biased region" description="Polar residues" evidence="7">
    <location>
        <begin position="37"/>
        <end position="50"/>
    </location>
</feature>
<dbReference type="InterPro" id="IPR000313">
    <property type="entry name" value="PWWP_dom"/>
</dbReference>
<keyword evidence="2 6" id="KW-0547">Nucleotide-binding</keyword>
<dbReference type="SMART" id="SM00293">
    <property type="entry name" value="PWWP"/>
    <property type="match status" value="1"/>
</dbReference>
<dbReference type="Gene3D" id="3.30.420.110">
    <property type="entry name" value="MutS, connector domain"/>
    <property type="match status" value="1"/>
</dbReference>
<dbReference type="InterPro" id="IPR045076">
    <property type="entry name" value="MutS"/>
</dbReference>
<dbReference type="SMART" id="SM00533">
    <property type="entry name" value="MUTSd"/>
    <property type="match status" value="1"/>
</dbReference>
<feature type="compositionally biased region" description="Low complexity" evidence="7">
    <location>
        <begin position="265"/>
        <end position="284"/>
    </location>
</feature>
<dbReference type="InterPro" id="IPR016151">
    <property type="entry name" value="DNA_mismatch_repair_MutS_N"/>
</dbReference>
<feature type="compositionally biased region" description="Acidic residues" evidence="7">
    <location>
        <begin position="232"/>
        <end position="246"/>
    </location>
</feature>
<dbReference type="InterPro" id="IPR036187">
    <property type="entry name" value="DNA_mismatch_repair_MutS_sf"/>
</dbReference>
<dbReference type="FunFam" id="3.40.1170.10:FF:000002">
    <property type="entry name" value="DNA mismatch repair protein"/>
    <property type="match status" value="1"/>
</dbReference>
<evidence type="ECO:0000256" key="4">
    <source>
        <dbReference type="ARBA" id="ARBA00022840"/>
    </source>
</evidence>
<accession>H2YND7</accession>
<dbReference type="GO" id="GO:0006298">
    <property type="term" value="P:mismatch repair"/>
    <property type="evidence" value="ECO:0007669"/>
    <property type="project" value="InterPro"/>
</dbReference>
<dbReference type="InterPro" id="IPR007696">
    <property type="entry name" value="DNA_mismatch_repair_MutS_core"/>
</dbReference>
<dbReference type="FunFam" id="3.40.50.300:FF:000645">
    <property type="entry name" value="DNA mismatch repair protein"/>
    <property type="match status" value="1"/>
</dbReference>
<evidence type="ECO:0000256" key="3">
    <source>
        <dbReference type="ARBA" id="ARBA00022763"/>
    </source>
</evidence>
<evidence type="ECO:0000256" key="1">
    <source>
        <dbReference type="ARBA" id="ARBA00006271"/>
    </source>
</evidence>
<dbReference type="GO" id="GO:0005524">
    <property type="term" value="F:ATP binding"/>
    <property type="evidence" value="ECO:0007669"/>
    <property type="project" value="UniProtKB-UniRule"/>
</dbReference>
<dbReference type="FunFam" id="1.10.1420.10:FF:000005">
    <property type="entry name" value="DNA mismatch repair protein"/>
    <property type="match status" value="1"/>
</dbReference>
<reference evidence="10" key="1">
    <citation type="submission" date="2003-08" db="EMBL/GenBank/DDBJ databases">
        <authorList>
            <person name="Birren B."/>
            <person name="Nusbaum C."/>
            <person name="Abebe A."/>
            <person name="Abouelleil A."/>
            <person name="Adekoya E."/>
            <person name="Ait-zahra M."/>
            <person name="Allen N."/>
            <person name="Allen T."/>
            <person name="An P."/>
            <person name="Anderson M."/>
            <person name="Anderson S."/>
            <person name="Arachchi H."/>
            <person name="Armbruster J."/>
            <person name="Bachantsang P."/>
            <person name="Baldwin J."/>
            <person name="Barry A."/>
            <person name="Bayul T."/>
            <person name="Blitshsteyn B."/>
            <person name="Bloom T."/>
            <person name="Blye J."/>
            <person name="Boguslavskiy L."/>
            <person name="Borowsky M."/>
            <person name="Boukhgalter B."/>
            <person name="Brunache A."/>
            <person name="Butler J."/>
            <person name="Calixte N."/>
            <person name="Calvo S."/>
            <person name="Camarata J."/>
            <person name="Campo K."/>
            <person name="Chang J."/>
            <person name="Cheshatsang Y."/>
            <person name="Citroen M."/>
            <person name="Collymore A."/>
            <person name="Considine T."/>
            <person name="Cook A."/>
            <person name="Cooke P."/>
            <person name="Corum B."/>
            <person name="Cuomo C."/>
            <person name="David R."/>
            <person name="Dawoe T."/>
            <person name="Degray S."/>
            <person name="Dodge S."/>
            <person name="Dooley K."/>
            <person name="Dorje P."/>
            <person name="Dorjee K."/>
            <person name="Dorris L."/>
            <person name="Duffey N."/>
            <person name="Dupes A."/>
            <person name="Elkins T."/>
            <person name="Engels R."/>
            <person name="Erickson J."/>
            <person name="Farina A."/>
            <person name="Faro S."/>
            <person name="Ferreira P."/>
            <person name="Fischer H."/>
            <person name="Fitzgerald M."/>
            <person name="Foley K."/>
            <person name="Gage D."/>
            <person name="Galagan J."/>
            <person name="Gearin G."/>
            <person name="Gnerre S."/>
            <person name="Gnirke A."/>
            <person name="Goyette A."/>
            <person name="Graham J."/>
            <person name="Grandbois E."/>
            <person name="Gyaltsen K."/>
            <person name="Hafez N."/>
            <person name="Hagopian D."/>
            <person name="Hagos B."/>
            <person name="Hall J."/>
            <person name="Hatcher B."/>
            <person name="Heller A."/>
            <person name="Higgins H."/>
            <person name="Honan T."/>
            <person name="Horn A."/>
            <person name="Houde N."/>
            <person name="Hughes L."/>
            <person name="Hulme W."/>
            <person name="Husby E."/>
            <person name="Iliev I."/>
            <person name="Jaffe D."/>
            <person name="Jones C."/>
            <person name="Kamal M."/>
            <person name="Kamat A."/>
            <person name="Kamvysselis M."/>
            <person name="Karlsson E."/>
            <person name="Kells C."/>
            <person name="Kieu A."/>
            <person name="Kisner P."/>
            <person name="Kodira C."/>
            <person name="Kulbokas E."/>
            <person name="Labutti K."/>
            <person name="Lama D."/>
            <person name="Landers T."/>
            <person name="Leger J."/>
            <person name="Levine S."/>
            <person name="Lewis D."/>
            <person name="Lewis T."/>
            <person name="Lindblad-toh K."/>
            <person name="Liu X."/>
            <person name="Lokyitsang T."/>
            <person name="Lokyitsang Y."/>
            <person name="Lucien O."/>
            <person name="Lui A."/>
            <person name="Ma L.J."/>
            <person name="Mabbitt R."/>
            <person name="Macdonald J."/>
            <person name="Maclean C."/>
            <person name="Major J."/>
            <person name="Manning J."/>
            <person name="Marabella R."/>
            <person name="Maru K."/>
            <person name="Matthews C."/>
            <person name="Mauceli E."/>
            <person name="Mccarthy M."/>
            <person name="Mcdonough S."/>
            <person name="Mcghee T."/>
            <person name="Meldrim J."/>
            <person name="Meneus L."/>
            <person name="Mesirov J."/>
            <person name="Mihalev A."/>
            <person name="Mihova T."/>
            <person name="Mikkelsen T."/>
            <person name="Mlenga V."/>
            <person name="Moru K."/>
            <person name="Mozes J."/>
            <person name="Mulrain L."/>
            <person name="Munson G."/>
            <person name="Naylor J."/>
            <person name="Newes C."/>
            <person name="Nguyen C."/>
            <person name="Nguyen N."/>
            <person name="Nguyen T."/>
            <person name="Nicol R."/>
            <person name="Nielsen C."/>
            <person name="Nizzari M."/>
            <person name="Norbu C."/>
            <person name="Norbu N."/>
            <person name="O'donnell P."/>
            <person name="Okoawo O."/>
            <person name="O'leary S."/>
            <person name="Omotosho B."/>
            <person name="O'neill K."/>
            <person name="Osman S."/>
            <person name="Parker S."/>
            <person name="Perrin D."/>
            <person name="Phunkhang P."/>
            <person name="Piqani B."/>
            <person name="Purcell S."/>
            <person name="Rachupka T."/>
            <person name="Ramasamy U."/>
            <person name="Rameau R."/>
            <person name="Ray V."/>
            <person name="Raymond C."/>
            <person name="Retta R."/>
            <person name="Richardson S."/>
            <person name="Rise C."/>
            <person name="Rodriguez J."/>
            <person name="Rogers J."/>
            <person name="Rogov P."/>
            <person name="Rutman M."/>
            <person name="Schupbach R."/>
            <person name="Seaman C."/>
            <person name="Settipalli S."/>
            <person name="Sharpe T."/>
            <person name="Sheridan J."/>
            <person name="Sherpa N."/>
            <person name="Shi J."/>
            <person name="Smirnov S."/>
            <person name="Smith C."/>
            <person name="Sougnez C."/>
            <person name="Spencer B."/>
            <person name="Stalker J."/>
            <person name="Stange-thomann N."/>
            <person name="Stavropoulos S."/>
            <person name="Stetson K."/>
            <person name="Stone C."/>
            <person name="Stone S."/>
            <person name="Stubbs M."/>
            <person name="Talamas J."/>
            <person name="Tchuinga P."/>
            <person name="Tenzing P."/>
            <person name="Tesfaye S."/>
            <person name="Theodore J."/>
            <person name="Thoulutsang Y."/>
            <person name="Topham K."/>
            <person name="Towey S."/>
            <person name="Tsamla T."/>
            <person name="Tsomo N."/>
            <person name="Vallee D."/>
            <person name="Vassiliev H."/>
            <person name="Venkataraman V."/>
            <person name="Vinson J."/>
            <person name="Vo A."/>
            <person name="Wade C."/>
            <person name="Wang S."/>
            <person name="Wangchuk T."/>
            <person name="Wangdi T."/>
            <person name="Whittaker C."/>
            <person name="Wilkinson J."/>
            <person name="Wu Y."/>
            <person name="Wyman D."/>
            <person name="Yadav S."/>
            <person name="Yang S."/>
            <person name="Yang X."/>
            <person name="Yeager S."/>
            <person name="Yee E."/>
            <person name="Young G."/>
            <person name="Zainoun J."/>
            <person name="Zembeck L."/>
            <person name="Zimmer A."/>
            <person name="Zody M."/>
            <person name="Lander E."/>
        </authorList>
    </citation>
    <scope>NUCLEOTIDE SEQUENCE [LARGE SCALE GENOMIC DNA]</scope>
</reference>
<dbReference type="SUPFAM" id="SSF48334">
    <property type="entry name" value="DNA repair protein MutS, domain III"/>
    <property type="match status" value="1"/>
</dbReference>
<dbReference type="SUPFAM" id="SSF52540">
    <property type="entry name" value="P-loop containing nucleoside triphosphate hydrolases"/>
    <property type="match status" value="1"/>
</dbReference>
<dbReference type="GO" id="GO:0032301">
    <property type="term" value="C:MutSalpha complex"/>
    <property type="evidence" value="ECO:0007669"/>
    <property type="project" value="TreeGrafter"/>
</dbReference>
<feature type="compositionally biased region" description="Basic and acidic residues" evidence="7">
    <location>
        <begin position="19"/>
        <end position="33"/>
    </location>
</feature>
<dbReference type="Gene3D" id="2.30.30.140">
    <property type="match status" value="1"/>
</dbReference>
<dbReference type="Pfam" id="PF05190">
    <property type="entry name" value="MutS_IV"/>
    <property type="match status" value="1"/>
</dbReference>
<feature type="region of interest" description="Disordered" evidence="7">
    <location>
        <begin position="18"/>
        <end position="56"/>
    </location>
</feature>
<dbReference type="PROSITE" id="PS00486">
    <property type="entry name" value="DNA_MISMATCH_REPAIR_2"/>
    <property type="match status" value="1"/>
</dbReference>
<dbReference type="PANTHER" id="PTHR11361:SF148">
    <property type="entry name" value="DNA MISMATCH REPAIR PROTEIN MSH6"/>
    <property type="match status" value="1"/>
</dbReference>
<dbReference type="CDD" id="cd05837">
    <property type="entry name" value="PWWP_MSH6"/>
    <property type="match status" value="1"/>
</dbReference>
<dbReference type="Pfam" id="PF05192">
    <property type="entry name" value="MutS_III"/>
    <property type="match status" value="1"/>
</dbReference>
<dbReference type="Pfam" id="PF00855">
    <property type="entry name" value="PWWP"/>
    <property type="match status" value="1"/>
</dbReference>
<keyword evidence="6" id="KW-0234">DNA repair</keyword>
<feature type="compositionally biased region" description="Basic and acidic residues" evidence="7">
    <location>
        <begin position="186"/>
        <end position="198"/>
    </location>
</feature>
<keyword evidence="3 6" id="KW-0227">DNA damage</keyword>
<dbReference type="GeneTree" id="ENSGT00550000075024"/>
<reference evidence="9" key="3">
    <citation type="submission" date="2025-09" db="UniProtKB">
        <authorList>
            <consortium name="Ensembl"/>
        </authorList>
    </citation>
    <scope>IDENTIFICATION</scope>
</reference>
<dbReference type="Gene3D" id="3.40.1170.10">
    <property type="entry name" value="DNA repair protein MutS, domain I"/>
    <property type="match status" value="1"/>
</dbReference>
<dbReference type="InterPro" id="IPR027417">
    <property type="entry name" value="P-loop_NTPase"/>
</dbReference>
<sequence>MPKTTLFNYFVKSPPTKQKKVENVKSNESDKSLPLKQRNTNNVAASPSLKNKQHKPKPEFEFEVGDLVWAQVEGHPWWPAVVCNHPVLEKHTKLKKNRISEVHVQFYEDLPSRAWVSIYKAKKYHGSATPMFRSGGMFHSNDEDVIKATKIADKALNETREERLKCIVDNPSEDEDEDQMEVDGMQEDRNKVESEMKESSGPSRRSRESKRRRILVESDVSDEDGDFKPPEDDIEDDDDGRDEEPVETGQKRKRSTPATPIGSKTPVTPRNPMTPRNPTTPRTPASLSKETKSRLSLFQADNVEASGEGQQKYLHETLDFLHEGKLRDKEGRKVSDPGYDKTSLKIPSEFMSKLTPAMHQWWKLKSTNFNVVLFFKVGKFYELYHMDAVVGVKELGLTYMKGNFAHSGFPEVAFGRYADTLVQKGFTVARVEQTETPEQNQQRTKGKSLPKYEKTLRREICRITTKGTQLHSIWAGGSKNHESDFLLAISERSIDRTDNSSVCREFGVSFVDTTVGVFHIGQFKDDRYCSKLCTIMYKLLYFQVLFERGKLSTELSKILRTGLSSILQNPLLPGSQFWDAPKTLKTILNEKYFAQENENLWPPVLKSILSDTDALGLSPKPEYELAISSLGACVYYLKKCLIDFEVLSMRQFQLYDASISRQKDPKIGSNFATGNQKMILDSVTLSNLEIIYNSRGEREGTLLDKLDSCRTPFGKRLLKQWLCSPPCNPDVINDRLDAVEDIMKNNDILSPLLSCMRKMPDLERMLSKIHSLSKGARREDHPENRAVLYEETIYSKRKIEDFLSVLVNYEAAFTCIQQIQENLSSFQSSFLKSILGLTSQAGDGRFPDLGETLKQWKNAFNQKKAKETGKITPNPGTNPEYDSAMGDVGRINDELEDYLNEQRKRLGCSKVVYKGSGNKRFQLELPADVASRKLPHDYVICGQRKGFKSFRTPRVDGLLKEMEDAESRRDTAQADTMSIVFREFDKDFEMWNKAVSCLALLDVLSSLAEYSRGDKDVMTRPVILPPSSHPILNIRSARHPCITRIIFSDDFIPNDTRLGCEEEEEEEEEQGKQEEQGMCLLLTGPNMGGKSTLMRQVGLVVILAQLGCYVPAESCRLTPCDRIFTRLGASDRIMTGESTFYVELSETSSILKHATNHSLVLLDELGRGTATYDGTSIAYAVLDNIANHVRCRTIFSTHYHTLVEDLAHCKRIKLGHMSCMVENDDMDNGTDKETLTFLYKLAGGACPKSYGFHAALLADVPESVVTLARSKAKQMEEDNRNLHLFR</sequence>
<dbReference type="InterPro" id="IPR007861">
    <property type="entry name" value="DNA_mismatch_repair_MutS_clamp"/>
</dbReference>
<dbReference type="Gene3D" id="1.10.1420.10">
    <property type="match status" value="2"/>
</dbReference>
<evidence type="ECO:0000256" key="2">
    <source>
        <dbReference type="ARBA" id="ARBA00022741"/>
    </source>
</evidence>
<evidence type="ECO:0000256" key="6">
    <source>
        <dbReference type="PIRNR" id="PIRNR037677"/>
    </source>
</evidence>
<evidence type="ECO:0000313" key="9">
    <source>
        <dbReference type="Ensembl" id="ENSCSAVP00000006844.1"/>
    </source>
</evidence>
<dbReference type="OMA" id="TPMMAQY"/>